<comment type="subcellular location">
    <subcellularLocation>
        <location evidence="1">Membrane</location>
        <topology evidence="1">Multi-pass membrane protein</topology>
    </subcellularLocation>
</comment>
<dbReference type="EMBL" id="ML996287">
    <property type="protein sequence ID" value="KAF2728267.1"/>
    <property type="molecule type" value="Genomic_DNA"/>
</dbReference>
<dbReference type="InterPro" id="IPR045863">
    <property type="entry name" value="CorA_TM1_TM2"/>
</dbReference>
<dbReference type="Pfam" id="PF01544">
    <property type="entry name" value="CorA"/>
    <property type="match status" value="1"/>
</dbReference>
<keyword evidence="2 5" id="KW-0812">Transmembrane</keyword>
<evidence type="ECO:0000256" key="3">
    <source>
        <dbReference type="ARBA" id="ARBA00022989"/>
    </source>
</evidence>
<evidence type="ECO:0000313" key="6">
    <source>
        <dbReference type="EMBL" id="KAF2728267.1"/>
    </source>
</evidence>
<accession>A0A9P4QJ56</accession>
<dbReference type="AlphaFoldDB" id="A0A9P4QJ56"/>
<dbReference type="InterPro" id="IPR027310">
    <property type="entry name" value="Profilin_CS"/>
</dbReference>
<dbReference type="GO" id="GO:0016020">
    <property type="term" value="C:membrane"/>
    <property type="evidence" value="ECO:0007669"/>
    <property type="project" value="UniProtKB-SubCell"/>
</dbReference>
<evidence type="ECO:0000256" key="5">
    <source>
        <dbReference type="SAM" id="Phobius"/>
    </source>
</evidence>
<dbReference type="Gene3D" id="1.20.58.340">
    <property type="entry name" value="Magnesium transport protein CorA, transmembrane region"/>
    <property type="match status" value="1"/>
</dbReference>
<evidence type="ECO:0000313" key="7">
    <source>
        <dbReference type="Proteomes" id="UP000799444"/>
    </source>
</evidence>
<keyword evidence="7" id="KW-1185">Reference proteome</keyword>
<dbReference type="SUPFAM" id="SSF144083">
    <property type="entry name" value="Magnesium transport protein CorA, transmembrane region"/>
    <property type="match status" value="1"/>
</dbReference>
<dbReference type="InterPro" id="IPR002523">
    <property type="entry name" value="MgTranspt_CorA/ZnTranspt_ZntB"/>
</dbReference>
<gene>
    <name evidence="6" type="ORF">EJ04DRAFT_569647</name>
</gene>
<feature type="transmembrane region" description="Helical" evidence="5">
    <location>
        <begin position="54"/>
        <end position="77"/>
    </location>
</feature>
<evidence type="ECO:0000256" key="1">
    <source>
        <dbReference type="ARBA" id="ARBA00004141"/>
    </source>
</evidence>
<proteinExistence type="predicted"/>
<dbReference type="GO" id="GO:0003779">
    <property type="term" value="F:actin binding"/>
    <property type="evidence" value="ECO:0007669"/>
    <property type="project" value="InterPro"/>
</dbReference>
<sequence>MAHWQDYVENLAEALEDMLTNVIDLQNREDSGRISSRILLLTRKSVDDNATVRVVTICTLIYLPASFMASFFGMNFFED</sequence>
<name>A0A9P4QJ56_9PLEO</name>
<evidence type="ECO:0000256" key="4">
    <source>
        <dbReference type="ARBA" id="ARBA00023136"/>
    </source>
</evidence>
<reference evidence="6" key="1">
    <citation type="journal article" date="2020" name="Stud. Mycol.">
        <title>101 Dothideomycetes genomes: a test case for predicting lifestyles and emergence of pathogens.</title>
        <authorList>
            <person name="Haridas S."/>
            <person name="Albert R."/>
            <person name="Binder M."/>
            <person name="Bloem J."/>
            <person name="Labutti K."/>
            <person name="Salamov A."/>
            <person name="Andreopoulos B."/>
            <person name="Baker S."/>
            <person name="Barry K."/>
            <person name="Bills G."/>
            <person name="Bluhm B."/>
            <person name="Cannon C."/>
            <person name="Castanera R."/>
            <person name="Culley D."/>
            <person name="Daum C."/>
            <person name="Ezra D."/>
            <person name="Gonzalez J."/>
            <person name="Henrissat B."/>
            <person name="Kuo A."/>
            <person name="Liang C."/>
            <person name="Lipzen A."/>
            <person name="Lutzoni F."/>
            <person name="Magnuson J."/>
            <person name="Mondo S."/>
            <person name="Nolan M."/>
            <person name="Ohm R."/>
            <person name="Pangilinan J."/>
            <person name="Park H.-J."/>
            <person name="Ramirez L."/>
            <person name="Alfaro M."/>
            <person name="Sun H."/>
            <person name="Tritt A."/>
            <person name="Yoshinaga Y."/>
            <person name="Zwiers L.-H."/>
            <person name="Turgeon B."/>
            <person name="Goodwin S."/>
            <person name="Spatafora J."/>
            <person name="Crous P."/>
            <person name="Grigoriev I."/>
        </authorList>
    </citation>
    <scope>NUCLEOTIDE SEQUENCE</scope>
    <source>
        <strain evidence="6">CBS 125425</strain>
    </source>
</reference>
<dbReference type="Proteomes" id="UP000799444">
    <property type="component" value="Unassembled WGS sequence"/>
</dbReference>
<dbReference type="PROSITE" id="PS00414">
    <property type="entry name" value="PROFILIN"/>
    <property type="match status" value="1"/>
</dbReference>
<protein>
    <submittedName>
        <fullName evidence="6">Uncharacterized protein</fullName>
    </submittedName>
</protein>
<comment type="caution">
    <text evidence="6">The sequence shown here is derived from an EMBL/GenBank/DDBJ whole genome shotgun (WGS) entry which is preliminary data.</text>
</comment>
<keyword evidence="3 5" id="KW-1133">Transmembrane helix</keyword>
<dbReference type="OrthoDB" id="3231000at2759"/>
<keyword evidence="4 5" id="KW-0472">Membrane</keyword>
<organism evidence="6 7">
    <name type="scientific">Polyplosphaeria fusca</name>
    <dbReference type="NCBI Taxonomy" id="682080"/>
    <lineage>
        <taxon>Eukaryota</taxon>
        <taxon>Fungi</taxon>
        <taxon>Dikarya</taxon>
        <taxon>Ascomycota</taxon>
        <taxon>Pezizomycotina</taxon>
        <taxon>Dothideomycetes</taxon>
        <taxon>Pleosporomycetidae</taxon>
        <taxon>Pleosporales</taxon>
        <taxon>Tetraplosphaeriaceae</taxon>
        <taxon>Polyplosphaeria</taxon>
    </lineage>
</organism>
<dbReference type="GO" id="GO:0046873">
    <property type="term" value="F:metal ion transmembrane transporter activity"/>
    <property type="evidence" value="ECO:0007669"/>
    <property type="project" value="InterPro"/>
</dbReference>
<evidence type="ECO:0000256" key="2">
    <source>
        <dbReference type="ARBA" id="ARBA00022692"/>
    </source>
</evidence>